<comment type="caution">
    <text evidence="2">The sequence shown here is derived from an EMBL/GenBank/DDBJ whole genome shotgun (WGS) entry which is preliminary data.</text>
</comment>
<evidence type="ECO:0000313" key="2">
    <source>
        <dbReference type="EMBL" id="MSN96590.1"/>
    </source>
</evidence>
<dbReference type="EMBL" id="VWSJ01000019">
    <property type="protein sequence ID" value="MSN96590.1"/>
    <property type="molecule type" value="Genomic_DNA"/>
</dbReference>
<reference evidence="2 3" key="2">
    <citation type="submission" date="2020-03" db="EMBL/GenBank/DDBJ databases">
        <title>Campylobacter portucalensis sp. nov., a new species of Campylobacter isolated from the reproductive tract of bulls.</title>
        <authorList>
            <person name="Silva M.F."/>
            <person name="Pereira G."/>
            <person name="Carneiro C."/>
            <person name="Hemphill A."/>
            <person name="Mateus L."/>
            <person name="Lopes-Da-Costa L."/>
            <person name="Silva E."/>
        </authorList>
    </citation>
    <scope>NUCLEOTIDE SEQUENCE [LARGE SCALE GENOMIC DNA]</scope>
    <source>
        <strain evidence="2 3">FMV-PI01</strain>
    </source>
</reference>
<protein>
    <submittedName>
        <fullName evidence="2">Uncharacterized protein</fullName>
    </submittedName>
</protein>
<name>A0A6L5WHE1_9BACT</name>
<gene>
    <name evidence="2" type="ORF">F1B92_05325</name>
</gene>
<dbReference type="AlphaFoldDB" id="A0A6L5WHE1"/>
<evidence type="ECO:0000313" key="3">
    <source>
        <dbReference type="Proteomes" id="UP000476338"/>
    </source>
</evidence>
<feature type="region of interest" description="Disordered" evidence="1">
    <location>
        <begin position="1"/>
        <end position="49"/>
    </location>
</feature>
<dbReference type="Proteomes" id="UP000476338">
    <property type="component" value="Unassembled WGS sequence"/>
</dbReference>
<accession>A0A6L5WHE1</accession>
<evidence type="ECO:0000256" key="1">
    <source>
        <dbReference type="SAM" id="MobiDB-lite"/>
    </source>
</evidence>
<dbReference type="RefSeq" id="WP_154570857.1">
    <property type="nucleotide sequence ID" value="NZ_VWSJ01000019.1"/>
</dbReference>
<proteinExistence type="predicted"/>
<keyword evidence="3" id="KW-1185">Reference proteome</keyword>
<organism evidence="2 3">
    <name type="scientific">Campylobacter portucalensis</name>
    <dbReference type="NCBI Taxonomy" id="2608384"/>
    <lineage>
        <taxon>Bacteria</taxon>
        <taxon>Pseudomonadati</taxon>
        <taxon>Campylobacterota</taxon>
        <taxon>Epsilonproteobacteria</taxon>
        <taxon>Campylobacterales</taxon>
        <taxon>Campylobacteraceae</taxon>
        <taxon>Campylobacter</taxon>
    </lineage>
</organism>
<sequence>MVKISDGLKVKNISSGKGTIKDDDDSFPPKPNLPKPTNTPNQDFNSPLVLDLNNNSITSTKLYDTDEYLSSNTYFDFDNNGFKKNFLDRVRRWITSI</sequence>
<reference evidence="2 3" key="1">
    <citation type="submission" date="2019-09" db="EMBL/GenBank/DDBJ databases">
        <authorList>
            <person name="Silva M."/>
            <person name="Pereira G."/>
            <person name="Lopes-Da-Costa L."/>
            <person name="Silva E."/>
        </authorList>
    </citation>
    <scope>NUCLEOTIDE SEQUENCE [LARGE SCALE GENOMIC DNA]</scope>
    <source>
        <strain evidence="2 3">FMV-PI01</strain>
    </source>
</reference>